<comment type="caution">
    <text evidence="2">The sequence shown here is derived from an EMBL/GenBank/DDBJ whole genome shotgun (WGS) entry which is preliminary data.</text>
</comment>
<organism evidence="2 3">
    <name type="scientific">Mytilus edulis</name>
    <name type="common">Blue mussel</name>
    <dbReference type="NCBI Taxonomy" id="6550"/>
    <lineage>
        <taxon>Eukaryota</taxon>
        <taxon>Metazoa</taxon>
        <taxon>Spiralia</taxon>
        <taxon>Lophotrochozoa</taxon>
        <taxon>Mollusca</taxon>
        <taxon>Bivalvia</taxon>
        <taxon>Autobranchia</taxon>
        <taxon>Pteriomorphia</taxon>
        <taxon>Mytilida</taxon>
        <taxon>Mytiloidea</taxon>
        <taxon>Mytilidae</taxon>
        <taxon>Mytilinae</taxon>
        <taxon>Mytilus</taxon>
    </lineage>
</organism>
<dbReference type="Proteomes" id="UP000683360">
    <property type="component" value="Unassembled WGS sequence"/>
</dbReference>
<accession>A0A8S3RHI3</accession>
<keyword evidence="3" id="KW-1185">Reference proteome</keyword>
<name>A0A8S3RHI3_MYTED</name>
<dbReference type="Pfam" id="PF18738">
    <property type="entry name" value="HEPN_DZIP3"/>
    <property type="match status" value="1"/>
</dbReference>
<dbReference type="InterPro" id="IPR041249">
    <property type="entry name" value="HEPN_DZIP3"/>
</dbReference>
<protein>
    <recommendedName>
        <fullName evidence="1">DZIP3-like HEPN domain-containing protein</fullName>
    </recommendedName>
</protein>
<dbReference type="EMBL" id="CAJPWZ010000965">
    <property type="protein sequence ID" value="CAG2204554.1"/>
    <property type="molecule type" value="Genomic_DNA"/>
</dbReference>
<dbReference type="OrthoDB" id="10368103at2759"/>
<evidence type="ECO:0000259" key="1">
    <source>
        <dbReference type="Pfam" id="PF18738"/>
    </source>
</evidence>
<reference evidence="2" key="1">
    <citation type="submission" date="2021-03" db="EMBL/GenBank/DDBJ databases">
        <authorList>
            <person name="Bekaert M."/>
        </authorList>
    </citation>
    <scope>NUCLEOTIDE SEQUENCE</scope>
</reference>
<gene>
    <name evidence="2" type="ORF">MEDL_18991</name>
</gene>
<evidence type="ECO:0000313" key="2">
    <source>
        <dbReference type="EMBL" id="CAG2204554.1"/>
    </source>
</evidence>
<evidence type="ECO:0000313" key="3">
    <source>
        <dbReference type="Proteomes" id="UP000683360"/>
    </source>
</evidence>
<dbReference type="AlphaFoldDB" id="A0A8S3RHI3"/>
<proteinExistence type="predicted"/>
<sequence length="564" mass="66036">MNKISQFISRRLGRRNIPATFKERHAKLGSIVLRVLPKVMQTILKEFLTPKGLQVKYRLNDIRTALKENETSLMEKLPNMDEFTIELCYKILRYENVMIEPSCKWGNAPKNTDIDIADDIQRLLIATNEVSVKKSEDISDIYYEEFQTSLHEILYRVDTFLQQDTCLNLYKTICRSEINSTDILQDLALLQQVDITHVVDENSENRERYSRMSLAINDTFPNIFRDIIRSIISPRKLYQMCIQHLRSFSTDQNTCLHKIQSSNSYDSLDISLIYKLLRQFSLVPSPTKGWGNIPDKVDIKLSDDIERIRLCRNQLAHRCSTNITKVEFDNYFDQFRDIGHRIDLNFFQKTNYEYKINGHKTCRMDTQMETKYINTLKELENLKLKFEKHPIKFYWGDSFERCLMNLRSMLKSEKIEGRRRKVRVQIIFQNEADTDRTIDILNSVKDEINDNLSDVLVEILETDELFQSTLTLFLRKILERIPTSNTESIDMIVLPVEDFTQWKVSNTIGEPVYLNFDIEAGFFETDDQIEEQLRQISDGISKHSNGCGTNNDITATLLPICLGN</sequence>
<feature type="domain" description="DZIP3-like HEPN" evidence="1">
    <location>
        <begin position="246"/>
        <end position="372"/>
    </location>
</feature>